<name>A0A1I6M2U8_9EURY</name>
<feature type="compositionally biased region" description="Low complexity" evidence="1">
    <location>
        <begin position="74"/>
        <end position="94"/>
    </location>
</feature>
<feature type="compositionally biased region" description="Low complexity" evidence="1">
    <location>
        <begin position="108"/>
        <end position="118"/>
    </location>
</feature>
<feature type="compositionally biased region" description="Basic and acidic residues" evidence="1">
    <location>
        <begin position="55"/>
        <end position="72"/>
    </location>
</feature>
<dbReference type="Pfam" id="PF25925">
    <property type="entry name" value="DUF7970"/>
    <property type="match status" value="1"/>
</dbReference>
<keyword evidence="3" id="KW-1185">Reference proteome</keyword>
<evidence type="ECO:0000256" key="1">
    <source>
        <dbReference type="SAM" id="MobiDB-lite"/>
    </source>
</evidence>
<feature type="region of interest" description="Disordered" evidence="1">
    <location>
        <begin position="1"/>
        <end position="120"/>
    </location>
</feature>
<dbReference type="RefSeq" id="WP_089818366.1">
    <property type="nucleotide sequence ID" value="NZ_FOZK01000004.1"/>
</dbReference>
<sequence>MTGLKSGSGDDLWGDDGDEDDEADDAPATATGDSETDDSSTGAGTDRTSEQQSETPDRTDTGSSVESDRDADSESSAASTSSPSATAGSSTEPSDSSAGDAGPALDASSVDVGSSSGGQPYIVRRAIQDKSVQFERDERLTFFVHDDVADGERDLITDLETALGRDLPKFDVREAVYRAALRNPEAVLEELLAMGYSADEE</sequence>
<dbReference type="Proteomes" id="UP000199062">
    <property type="component" value="Unassembled WGS sequence"/>
</dbReference>
<evidence type="ECO:0000313" key="2">
    <source>
        <dbReference type="EMBL" id="SFS10006.1"/>
    </source>
</evidence>
<evidence type="ECO:0000313" key="3">
    <source>
        <dbReference type="Proteomes" id="UP000199062"/>
    </source>
</evidence>
<reference evidence="2 3" key="1">
    <citation type="submission" date="2016-10" db="EMBL/GenBank/DDBJ databases">
        <authorList>
            <person name="de Groot N.N."/>
        </authorList>
    </citation>
    <scope>NUCLEOTIDE SEQUENCE [LARGE SCALE GENOMIC DNA]</scope>
    <source>
        <strain evidence="2 3">CGMCC 1.10457</strain>
    </source>
</reference>
<accession>A0A1I6M2U8</accession>
<organism evidence="2 3">
    <name type="scientific">Halomicrobium zhouii</name>
    <dbReference type="NCBI Taxonomy" id="767519"/>
    <lineage>
        <taxon>Archaea</taxon>
        <taxon>Methanobacteriati</taxon>
        <taxon>Methanobacteriota</taxon>
        <taxon>Stenosarchaea group</taxon>
        <taxon>Halobacteria</taxon>
        <taxon>Halobacteriales</taxon>
        <taxon>Haloarculaceae</taxon>
        <taxon>Halomicrobium</taxon>
    </lineage>
</organism>
<dbReference type="AlphaFoldDB" id="A0A1I6M2U8"/>
<gene>
    <name evidence="2" type="ORF">SAMN05216559_3639</name>
</gene>
<proteinExistence type="predicted"/>
<dbReference type="InterPro" id="IPR058276">
    <property type="entry name" value="DUF7970"/>
</dbReference>
<dbReference type="STRING" id="767519.SAMN05216559_3639"/>
<dbReference type="EMBL" id="FOZK01000004">
    <property type="protein sequence ID" value="SFS10006.1"/>
    <property type="molecule type" value="Genomic_DNA"/>
</dbReference>
<feature type="compositionally biased region" description="Acidic residues" evidence="1">
    <location>
        <begin position="12"/>
        <end position="25"/>
    </location>
</feature>
<dbReference type="OrthoDB" id="271412at2157"/>
<protein>
    <submittedName>
        <fullName evidence="2">Uncharacterized protein</fullName>
    </submittedName>
</protein>